<dbReference type="Gene3D" id="3.30.450.40">
    <property type="match status" value="1"/>
</dbReference>
<organism evidence="4">
    <name type="scientific">Nocardia farcinica</name>
    <dbReference type="NCBI Taxonomy" id="37329"/>
    <lineage>
        <taxon>Bacteria</taxon>
        <taxon>Bacillati</taxon>
        <taxon>Actinomycetota</taxon>
        <taxon>Actinomycetes</taxon>
        <taxon>Mycobacteriales</taxon>
        <taxon>Nocardiaceae</taxon>
        <taxon>Nocardia</taxon>
    </lineage>
</organism>
<sequence>MAADKTESVSPPTQRVVSVVEMLAADGPRTSAQIADALGLSRSTVGAVLQGLHQRAWVRRRADLSYELGPALRRIAGAAMPDPVEAELRALARTVDCGVALLRLDGGELRFDAVIDEHGPIPPGIAVGTRLPLIPPAAATLVAHAGPELRRHWLAAAEPARRAEYERLLTDIPAVGAAVWGVDSAGLRALDVLADVVAHLAHEPGSRALRHRVLSLLFDISGTAHDPRALAADNPLPVSYLAAPVLAPDGTPRAELLIGPLRASVPKPDRDHYLAALTESARTIGRTMGRTMGRTSPPR</sequence>
<dbReference type="InterPro" id="IPR005471">
    <property type="entry name" value="Tscrpt_reg_IclR_N"/>
</dbReference>
<accession>A0A449GZT9</accession>
<dbReference type="Gene3D" id="1.10.10.10">
    <property type="entry name" value="Winged helix-like DNA-binding domain superfamily/Winged helix DNA-binding domain"/>
    <property type="match status" value="1"/>
</dbReference>
<dbReference type="PROSITE" id="PS51077">
    <property type="entry name" value="HTH_ICLR"/>
    <property type="match status" value="1"/>
</dbReference>
<evidence type="ECO:0000313" key="4">
    <source>
        <dbReference type="EMBL" id="VFA84474.1"/>
    </source>
</evidence>
<keyword evidence="1" id="KW-0805">Transcription regulation</keyword>
<dbReference type="PANTHER" id="PTHR30136:SF24">
    <property type="entry name" value="HTH-TYPE TRANSCRIPTIONAL REPRESSOR ALLR"/>
    <property type="match status" value="1"/>
</dbReference>
<evidence type="ECO:0000256" key="1">
    <source>
        <dbReference type="ARBA" id="ARBA00023015"/>
    </source>
</evidence>
<dbReference type="GO" id="GO:0045892">
    <property type="term" value="P:negative regulation of DNA-templated transcription"/>
    <property type="evidence" value="ECO:0007669"/>
    <property type="project" value="TreeGrafter"/>
</dbReference>
<evidence type="ECO:0000259" key="3">
    <source>
        <dbReference type="PROSITE" id="PS51077"/>
    </source>
</evidence>
<dbReference type="SUPFAM" id="SSF46785">
    <property type="entry name" value="Winged helix' DNA-binding domain"/>
    <property type="match status" value="1"/>
</dbReference>
<dbReference type="EMBL" id="CAACYE010000005">
    <property type="protein sequence ID" value="VFA84474.1"/>
    <property type="molecule type" value="Genomic_DNA"/>
</dbReference>
<dbReference type="InterPro" id="IPR036390">
    <property type="entry name" value="WH_DNA-bd_sf"/>
</dbReference>
<reference evidence="4" key="1">
    <citation type="submission" date="2019-02" db="EMBL/GenBank/DDBJ databases">
        <authorList>
            <consortium name="Pathogen Informatics"/>
        </authorList>
    </citation>
    <scope>NUCLEOTIDE SEQUENCE</scope>
    <source>
        <strain evidence="4">3012STDY6733949</strain>
    </source>
</reference>
<proteinExistence type="predicted"/>
<dbReference type="PANTHER" id="PTHR30136">
    <property type="entry name" value="HELIX-TURN-HELIX TRANSCRIPTIONAL REGULATOR, ICLR FAMILY"/>
    <property type="match status" value="1"/>
</dbReference>
<evidence type="ECO:0000256" key="2">
    <source>
        <dbReference type="ARBA" id="ARBA00023163"/>
    </source>
</evidence>
<dbReference type="InterPro" id="IPR000835">
    <property type="entry name" value="HTH_MarR-typ"/>
</dbReference>
<keyword evidence="2" id="KW-0804">Transcription</keyword>
<dbReference type="GO" id="GO:0003677">
    <property type="term" value="F:DNA binding"/>
    <property type="evidence" value="ECO:0007669"/>
    <property type="project" value="InterPro"/>
</dbReference>
<dbReference type="AlphaFoldDB" id="A0A449GZT9"/>
<dbReference type="RefSeq" id="WP_170986775.1">
    <property type="nucleotide sequence ID" value="NZ_CAACYE020000001.1"/>
</dbReference>
<protein>
    <submittedName>
        <fullName evidence="4">Beta-ketoadipate pathway transcriptional regulators, PcaR/PcaU/PobR family</fullName>
    </submittedName>
</protein>
<name>A0A449GZT9_NOCFR</name>
<dbReference type="InterPro" id="IPR050707">
    <property type="entry name" value="HTH_MetabolicPath_Reg"/>
</dbReference>
<dbReference type="InterPro" id="IPR029016">
    <property type="entry name" value="GAF-like_dom_sf"/>
</dbReference>
<dbReference type="GO" id="GO:0003700">
    <property type="term" value="F:DNA-binding transcription factor activity"/>
    <property type="evidence" value="ECO:0007669"/>
    <property type="project" value="InterPro"/>
</dbReference>
<dbReference type="InterPro" id="IPR036388">
    <property type="entry name" value="WH-like_DNA-bd_sf"/>
</dbReference>
<gene>
    <name evidence="4" type="ORF">NCTC1935_02303</name>
</gene>
<dbReference type="Pfam" id="PF12802">
    <property type="entry name" value="MarR_2"/>
    <property type="match status" value="1"/>
</dbReference>
<dbReference type="SUPFAM" id="SSF55781">
    <property type="entry name" value="GAF domain-like"/>
    <property type="match status" value="1"/>
</dbReference>
<feature type="domain" description="HTH iclR-type" evidence="3">
    <location>
        <begin position="10"/>
        <end position="70"/>
    </location>
</feature>